<feature type="binding site" evidence="3">
    <location>
        <position position="6"/>
    </location>
    <ligand>
        <name>Zn(2+)</name>
        <dbReference type="ChEBI" id="CHEBI:29105"/>
    </ligand>
</feature>
<comment type="cofactor">
    <cofactor evidence="3">
        <name>Zn(2+)</name>
        <dbReference type="ChEBI" id="CHEBI:29105"/>
    </cofactor>
    <text evidence="3">Binds 1 zinc ion.</text>
</comment>
<dbReference type="GO" id="GO:0006355">
    <property type="term" value="P:regulation of DNA-templated transcription"/>
    <property type="evidence" value="ECO:0007669"/>
    <property type="project" value="InterPro"/>
</dbReference>
<dbReference type="SUPFAM" id="SSF57716">
    <property type="entry name" value="Glucocorticoid receptor-like (DNA-binding domain)"/>
    <property type="match status" value="1"/>
</dbReference>
<evidence type="ECO:0000313" key="5">
    <source>
        <dbReference type="Proteomes" id="UP000676194"/>
    </source>
</evidence>
<dbReference type="AlphaFoldDB" id="A0A8E6B620"/>
<evidence type="ECO:0000256" key="2">
    <source>
        <dbReference type="ARBA" id="ARBA00022833"/>
    </source>
</evidence>
<comment type="similarity">
    <text evidence="3">Belongs to the DNA gyrase inhibitor YacG family.</text>
</comment>
<dbReference type="InterPro" id="IPR013088">
    <property type="entry name" value="Znf_NHR/GATA"/>
</dbReference>
<dbReference type="Proteomes" id="UP000676194">
    <property type="component" value="Chromosome"/>
</dbReference>
<evidence type="ECO:0000256" key="1">
    <source>
        <dbReference type="ARBA" id="ARBA00022723"/>
    </source>
</evidence>
<dbReference type="GO" id="GO:0008270">
    <property type="term" value="F:zinc ion binding"/>
    <property type="evidence" value="ECO:0007669"/>
    <property type="project" value="UniProtKB-UniRule"/>
</dbReference>
<dbReference type="PANTHER" id="PTHR36150:SF1">
    <property type="entry name" value="DNA GYRASE INHIBITOR YACG"/>
    <property type="match status" value="1"/>
</dbReference>
<dbReference type="Pfam" id="PF03884">
    <property type="entry name" value="YacG"/>
    <property type="match status" value="1"/>
</dbReference>
<feature type="binding site" evidence="3">
    <location>
        <position position="26"/>
    </location>
    <ligand>
        <name>Zn(2+)</name>
        <dbReference type="ChEBI" id="CHEBI:29105"/>
    </ligand>
</feature>
<comment type="subunit">
    <text evidence="3">Interacts with GyrB.</text>
</comment>
<dbReference type="HAMAP" id="MF_00649">
    <property type="entry name" value="DNA_gyrase_inhibitor_YacG"/>
    <property type="match status" value="1"/>
</dbReference>
<dbReference type="Gene3D" id="3.30.50.10">
    <property type="entry name" value="Erythroid Transcription Factor GATA-1, subunit A"/>
    <property type="match status" value="1"/>
</dbReference>
<dbReference type="PANTHER" id="PTHR36150">
    <property type="entry name" value="DNA GYRASE INHIBITOR YACG"/>
    <property type="match status" value="1"/>
</dbReference>
<organism evidence="4 5">
    <name type="scientific">Telmatocola sphagniphila</name>
    <dbReference type="NCBI Taxonomy" id="1123043"/>
    <lineage>
        <taxon>Bacteria</taxon>
        <taxon>Pseudomonadati</taxon>
        <taxon>Planctomycetota</taxon>
        <taxon>Planctomycetia</taxon>
        <taxon>Gemmatales</taxon>
        <taxon>Gemmataceae</taxon>
    </lineage>
</organism>
<evidence type="ECO:0000256" key="3">
    <source>
        <dbReference type="HAMAP-Rule" id="MF_00649"/>
    </source>
</evidence>
<name>A0A8E6B620_9BACT</name>
<sequence length="62" mass="7203">MAKQICEICEKPMPGPPSEWPDFPFCSPRCRKIDLGRWLGEKYKIASKQNEDQSSDEDLEED</sequence>
<dbReference type="EMBL" id="CP074694">
    <property type="protein sequence ID" value="QVL32562.1"/>
    <property type="molecule type" value="Genomic_DNA"/>
</dbReference>
<protein>
    <recommendedName>
        <fullName evidence="3">DNA gyrase inhibitor YacG</fullName>
    </recommendedName>
</protein>
<reference evidence="4" key="1">
    <citation type="submission" date="2021-05" db="EMBL/GenBank/DDBJ databases">
        <title>Complete genome sequence of the cellulolytic planctomycete Telmatocola sphagniphila SP2T and characterization of the first cellulase from planctomycetes.</title>
        <authorList>
            <person name="Rakitin A.L."/>
            <person name="Beletsky A.V."/>
            <person name="Naumoff D.G."/>
            <person name="Kulichevskaya I.S."/>
            <person name="Mardanov A.V."/>
            <person name="Ravin N.V."/>
            <person name="Dedysh S.N."/>
        </authorList>
    </citation>
    <scope>NUCLEOTIDE SEQUENCE</scope>
    <source>
        <strain evidence="4">SP2T</strain>
    </source>
</reference>
<evidence type="ECO:0000313" key="4">
    <source>
        <dbReference type="EMBL" id="QVL32562.1"/>
    </source>
</evidence>
<feature type="binding site" evidence="3">
    <location>
        <position position="30"/>
    </location>
    <ligand>
        <name>Zn(2+)</name>
        <dbReference type="ChEBI" id="CHEBI:29105"/>
    </ligand>
</feature>
<comment type="function">
    <text evidence="3">Inhibits all the catalytic activities of DNA gyrase by preventing its interaction with DNA. Acts by binding directly to the C-terminal domain of GyrB, which probably disrupts DNA binding by the gyrase.</text>
</comment>
<dbReference type="GO" id="GO:0008657">
    <property type="term" value="F:DNA topoisomerase type II (double strand cut, ATP-hydrolyzing) inhibitor activity"/>
    <property type="evidence" value="ECO:0007669"/>
    <property type="project" value="UniProtKB-UniRule"/>
</dbReference>
<dbReference type="InterPro" id="IPR005584">
    <property type="entry name" value="DNA_gyrase_inhibitor_YacG"/>
</dbReference>
<dbReference type="KEGG" id="tsph:KIH39_01195"/>
<gene>
    <name evidence="3 4" type="primary">yacG</name>
    <name evidence="4" type="ORF">KIH39_01195</name>
</gene>
<keyword evidence="1 3" id="KW-0479">Metal-binding</keyword>
<feature type="binding site" evidence="3">
    <location>
        <position position="9"/>
    </location>
    <ligand>
        <name>Zn(2+)</name>
        <dbReference type="ChEBI" id="CHEBI:29105"/>
    </ligand>
</feature>
<keyword evidence="5" id="KW-1185">Reference proteome</keyword>
<proteinExistence type="inferred from homology"/>
<dbReference type="RefSeq" id="WP_213497454.1">
    <property type="nucleotide sequence ID" value="NZ_CP074694.1"/>
</dbReference>
<keyword evidence="2 3" id="KW-0862">Zinc</keyword>
<accession>A0A8E6B620</accession>